<organism evidence="1 3">
    <name type="scientific">Paracoccus saliphilus</name>
    <dbReference type="NCBI Taxonomy" id="405559"/>
    <lineage>
        <taxon>Bacteria</taxon>
        <taxon>Pseudomonadati</taxon>
        <taxon>Pseudomonadota</taxon>
        <taxon>Alphaproteobacteria</taxon>
        <taxon>Rhodobacterales</taxon>
        <taxon>Paracoccaceae</taxon>
        <taxon>Paracoccus</taxon>
    </lineage>
</organism>
<dbReference type="Proteomes" id="UP000186216">
    <property type="component" value="Unassembled WGS sequence"/>
</dbReference>
<accession>A0AA45W8S0</accession>
<proteinExistence type="predicted"/>
<reference evidence="1 3" key="1">
    <citation type="submission" date="2017-01" db="EMBL/GenBank/DDBJ databases">
        <authorList>
            <person name="Varghese N."/>
            <person name="Submissions S."/>
        </authorList>
    </citation>
    <scope>NUCLEOTIDE SEQUENCE [LARGE SCALE GENOMIC DNA]</scope>
    <source>
        <strain evidence="1 3">DSM 18447</strain>
    </source>
</reference>
<reference evidence="2 4" key="2">
    <citation type="submission" date="2021-01" db="EMBL/GenBank/DDBJ databases">
        <title>Biogeographic distribution of Paracoccus.</title>
        <authorList>
            <person name="Hollensteiner J."/>
            <person name="Leineberger J."/>
            <person name="Brinkhoff T."/>
            <person name="Daniel R."/>
        </authorList>
    </citation>
    <scope>NUCLEOTIDE SEQUENCE [LARGE SCALE GENOMIC DNA]</scope>
    <source>
        <strain evidence="2 4">DSM 18447</strain>
        <plasmid evidence="2 4">p242883</plasmid>
    </source>
</reference>
<dbReference type="Proteomes" id="UP001215549">
    <property type="component" value="Plasmid p242883"/>
</dbReference>
<evidence type="ECO:0000313" key="2">
    <source>
        <dbReference type="EMBL" id="WCR05549.1"/>
    </source>
</evidence>
<geneLocation type="plasmid" evidence="2 4">
    <name>p242883</name>
</geneLocation>
<dbReference type="AlphaFoldDB" id="A0AA45W8S0"/>
<gene>
    <name evidence="2" type="ORF">JHX88_22090</name>
    <name evidence="1" type="ORF">SAMN05421772_1411</name>
</gene>
<name>A0AA45W8S0_9RHOB</name>
<evidence type="ECO:0000313" key="3">
    <source>
        <dbReference type="Proteomes" id="UP000186216"/>
    </source>
</evidence>
<keyword evidence="4" id="KW-1185">Reference proteome</keyword>
<sequence length="67" mass="7278">MSDQEEEYPNDMEERLNELEAAVHDAKTAAIAARNLAVGWSTECDSMLTRIGALERALAKAGIVVSD</sequence>
<dbReference type="EMBL" id="CP067141">
    <property type="protein sequence ID" value="WCR05549.1"/>
    <property type="molecule type" value="Genomic_DNA"/>
</dbReference>
<evidence type="ECO:0000313" key="4">
    <source>
        <dbReference type="Proteomes" id="UP001215549"/>
    </source>
</evidence>
<dbReference type="EMBL" id="FTOU01000041">
    <property type="protein sequence ID" value="SIT18718.1"/>
    <property type="molecule type" value="Genomic_DNA"/>
</dbReference>
<evidence type="ECO:0000313" key="1">
    <source>
        <dbReference type="EMBL" id="SIT18718.1"/>
    </source>
</evidence>
<protein>
    <submittedName>
        <fullName evidence="1">Uncharacterized protein</fullName>
    </submittedName>
</protein>
<dbReference type="RefSeq" id="WP_076529186.1">
    <property type="nucleotide sequence ID" value="NZ_CP067141.1"/>
</dbReference>
<keyword evidence="2" id="KW-0614">Plasmid</keyword>